<keyword evidence="2" id="KW-0472">Membrane</keyword>
<reference evidence="3" key="2">
    <citation type="submission" date="2014-06" db="EMBL/GenBank/DDBJ databases">
        <title>Draft genome sequence of Clostridium spiroforme (DSM 1552).</title>
        <authorList>
            <person name="Sudarsanam P."/>
            <person name="Ley R."/>
            <person name="Guruge J."/>
            <person name="Turnbaugh P.J."/>
            <person name="Mahowald M."/>
            <person name="Liep D."/>
            <person name="Gordon J."/>
        </authorList>
    </citation>
    <scope>NUCLEOTIDE SEQUENCE</scope>
    <source>
        <strain evidence="3">DSM 1552</strain>
    </source>
</reference>
<protein>
    <submittedName>
        <fullName evidence="3">Uncharacterized protein</fullName>
    </submittedName>
</protein>
<name>B1C3B9_9FIRM</name>
<accession>B1C3B9</accession>
<organism evidence="3 4">
    <name type="scientific">Thomasclavelia spiroformis DSM 1552</name>
    <dbReference type="NCBI Taxonomy" id="428126"/>
    <lineage>
        <taxon>Bacteria</taxon>
        <taxon>Bacillati</taxon>
        <taxon>Bacillota</taxon>
        <taxon>Erysipelotrichia</taxon>
        <taxon>Erysipelotrichales</taxon>
        <taxon>Coprobacillaceae</taxon>
        <taxon>Thomasclavelia</taxon>
    </lineage>
</organism>
<gene>
    <name evidence="3" type="ORF">CLOSPI_01735</name>
</gene>
<dbReference type="STRING" id="428126.CLOSPI_01735"/>
<keyword evidence="2" id="KW-0812">Transmembrane</keyword>
<evidence type="ECO:0000313" key="4">
    <source>
        <dbReference type="Proteomes" id="UP000004910"/>
    </source>
</evidence>
<dbReference type="EMBL" id="ABIK02000014">
    <property type="protein sequence ID" value="EDS74153.1"/>
    <property type="molecule type" value="Genomic_DNA"/>
</dbReference>
<feature type="compositionally biased region" description="Basic and acidic residues" evidence="1">
    <location>
        <begin position="30"/>
        <end position="45"/>
    </location>
</feature>
<dbReference type="Proteomes" id="UP000004910">
    <property type="component" value="Unassembled WGS sequence"/>
</dbReference>
<evidence type="ECO:0000313" key="3">
    <source>
        <dbReference type="EMBL" id="EDS74153.1"/>
    </source>
</evidence>
<comment type="caution">
    <text evidence="3">The sequence shown here is derived from an EMBL/GenBank/DDBJ whole genome shotgun (WGS) entry which is preliminary data.</text>
</comment>
<feature type="compositionally biased region" description="Basic residues" evidence="1">
    <location>
        <begin position="46"/>
        <end position="57"/>
    </location>
</feature>
<dbReference type="HOGENOM" id="CLU_1080696_0_0_9"/>
<feature type="region of interest" description="Disordered" evidence="1">
    <location>
        <begin position="29"/>
        <end position="57"/>
    </location>
</feature>
<sequence length="237" mass="26679">MIQWLKEELDMSHKRFVFDDEIEDLQPSNIKEDTSKSLNKEEKPMKKSKQKKKSNKKKRKFKKRYLLLILLALIIAFVVYVFIAGGNDGPVYGDRCASLIAIDKDKLNNVEDSIKNSDPSIDTVEIEVDCRIIKITMNFVDNTASDSAKQLATNALHTLDDALGNEKSNEESQYSDLLGMANGRGQYNVEFVLTSNGDSNFPIFGTKHPSSDEISFTGTNVVDQETTDQVLKKDSTQ</sequence>
<reference evidence="3" key="1">
    <citation type="submission" date="2008-02" db="EMBL/GenBank/DDBJ databases">
        <authorList>
            <person name="Fulton L."/>
            <person name="Clifton S."/>
            <person name="Fulton B."/>
            <person name="Xu J."/>
            <person name="Minx P."/>
            <person name="Pepin K.H."/>
            <person name="Johnson M."/>
            <person name="Thiruvilangam P."/>
            <person name="Bhonagiri V."/>
            <person name="Nash W.E."/>
            <person name="Mardis E.R."/>
            <person name="Wilson R.K."/>
        </authorList>
    </citation>
    <scope>NUCLEOTIDE SEQUENCE [LARGE SCALE GENOMIC DNA]</scope>
    <source>
        <strain evidence="3">DSM 1552</strain>
    </source>
</reference>
<feature type="transmembrane region" description="Helical" evidence="2">
    <location>
        <begin position="65"/>
        <end position="83"/>
    </location>
</feature>
<dbReference type="AlphaFoldDB" id="B1C3B9"/>
<keyword evidence="2" id="KW-1133">Transmembrane helix</keyword>
<evidence type="ECO:0000256" key="2">
    <source>
        <dbReference type="SAM" id="Phobius"/>
    </source>
</evidence>
<dbReference type="eggNOG" id="ENOG5032UVH">
    <property type="taxonomic scope" value="Bacteria"/>
</dbReference>
<keyword evidence="4" id="KW-1185">Reference proteome</keyword>
<evidence type="ECO:0000256" key="1">
    <source>
        <dbReference type="SAM" id="MobiDB-lite"/>
    </source>
</evidence>
<proteinExistence type="predicted"/>